<evidence type="ECO:0000256" key="1">
    <source>
        <dbReference type="ARBA" id="ARBA00004429"/>
    </source>
</evidence>
<dbReference type="Gene3D" id="2.70.98.90">
    <property type="match status" value="1"/>
</dbReference>
<feature type="domain" description="Membrane insertase YidC N-terminal" evidence="15">
    <location>
        <begin position="83"/>
        <end position="341"/>
    </location>
</feature>
<evidence type="ECO:0000256" key="4">
    <source>
        <dbReference type="ARBA" id="ARBA00022448"/>
    </source>
</evidence>
<comment type="similarity">
    <text evidence="2 13">Belongs to the OXA1/ALB3/YidC family. Type 1 subfamily.</text>
</comment>
<feature type="transmembrane region" description="Helical" evidence="13">
    <location>
        <begin position="362"/>
        <end position="385"/>
    </location>
</feature>
<dbReference type="InterPro" id="IPR001708">
    <property type="entry name" value="YidC/ALB3/OXA1/COX18"/>
</dbReference>
<comment type="function">
    <text evidence="13">Required for the insertion and/or proper folding and/or complex formation of integral membrane proteins into the membrane. Involved in integration of membrane proteins that insert both dependently and independently of the Sec translocase complex, as well as at least some lipoproteins. Aids folding of multispanning membrane proteins.</text>
</comment>
<feature type="transmembrane region" description="Helical" evidence="13">
    <location>
        <begin position="338"/>
        <end position="356"/>
    </location>
</feature>
<dbReference type="Proteomes" id="UP001596161">
    <property type="component" value="Unassembled WGS sequence"/>
</dbReference>
<dbReference type="PANTHER" id="PTHR12428:SF65">
    <property type="entry name" value="CYTOCHROME C OXIDASE ASSEMBLY PROTEIN COX18, MITOCHONDRIAL"/>
    <property type="match status" value="1"/>
</dbReference>
<dbReference type="RefSeq" id="WP_378016793.1">
    <property type="nucleotide sequence ID" value="NZ_JBHSKT010000003.1"/>
</dbReference>
<evidence type="ECO:0000259" key="15">
    <source>
        <dbReference type="Pfam" id="PF14849"/>
    </source>
</evidence>
<dbReference type="PRINTS" id="PR00701">
    <property type="entry name" value="60KDINNERMP"/>
</dbReference>
<dbReference type="EMBL" id="JBHSKT010000003">
    <property type="protein sequence ID" value="MFC5270423.1"/>
    <property type="molecule type" value="Genomic_DNA"/>
</dbReference>
<keyword evidence="9 13" id="KW-0472">Membrane</keyword>
<dbReference type="Pfam" id="PF02096">
    <property type="entry name" value="60KD_IMP"/>
    <property type="match status" value="1"/>
</dbReference>
<dbReference type="InterPro" id="IPR047196">
    <property type="entry name" value="YidC_ALB_C"/>
</dbReference>
<accession>A0ABW0EB41</accession>
<dbReference type="NCBIfam" id="NF002356">
    <property type="entry name" value="PRK01318.2-3"/>
    <property type="match status" value="1"/>
</dbReference>
<feature type="transmembrane region" description="Helical" evidence="13">
    <location>
        <begin position="525"/>
        <end position="544"/>
    </location>
</feature>
<dbReference type="HAMAP" id="MF_01810">
    <property type="entry name" value="YidC_type1"/>
    <property type="match status" value="1"/>
</dbReference>
<evidence type="ECO:0000256" key="11">
    <source>
        <dbReference type="ARBA" id="ARBA00033245"/>
    </source>
</evidence>
<dbReference type="Pfam" id="PF14849">
    <property type="entry name" value="YidC_periplas"/>
    <property type="match status" value="1"/>
</dbReference>
<evidence type="ECO:0000256" key="3">
    <source>
        <dbReference type="ARBA" id="ARBA00015325"/>
    </source>
</evidence>
<proteinExistence type="inferred from homology"/>
<comment type="caution">
    <text evidence="16">The sequence shown here is derived from an EMBL/GenBank/DDBJ whole genome shotgun (WGS) entry which is preliminary data.</text>
</comment>
<keyword evidence="6 13" id="KW-0812">Transmembrane</keyword>
<keyword evidence="8 13" id="KW-1133">Transmembrane helix</keyword>
<dbReference type="InterPro" id="IPR038221">
    <property type="entry name" value="YidC_periplasmic_sf"/>
</dbReference>
<comment type="subcellular location">
    <subcellularLocation>
        <location evidence="1">Cell inner membrane</location>
        <topology evidence="1">Multi-pass membrane protein</topology>
    </subcellularLocation>
    <subcellularLocation>
        <location evidence="13">Cell membrane</location>
        <topology evidence="13">Multi-pass membrane protein</topology>
    </subcellularLocation>
</comment>
<evidence type="ECO:0000256" key="5">
    <source>
        <dbReference type="ARBA" id="ARBA00022475"/>
    </source>
</evidence>
<dbReference type="PANTHER" id="PTHR12428">
    <property type="entry name" value="OXA1"/>
    <property type="match status" value="1"/>
</dbReference>
<feature type="transmembrane region" description="Helical" evidence="13">
    <location>
        <begin position="481"/>
        <end position="504"/>
    </location>
</feature>
<keyword evidence="4 13" id="KW-0813">Transport</keyword>
<dbReference type="CDD" id="cd19961">
    <property type="entry name" value="EcYidC-like_peri"/>
    <property type="match status" value="1"/>
</dbReference>
<feature type="transmembrane region" description="Helical" evidence="13">
    <location>
        <begin position="422"/>
        <end position="448"/>
    </location>
</feature>
<feature type="transmembrane region" description="Helical" evidence="13">
    <location>
        <begin position="6"/>
        <end position="23"/>
    </location>
</feature>
<keyword evidence="5 13" id="KW-1003">Cell membrane</keyword>
<evidence type="ECO:0000256" key="12">
    <source>
        <dbReference type="ARBA" id="ARBA00033342"/>
    </source>
</evidence>
<evidence type="ECO:0000256" key="13">
    <source>
        <dbReference type="HAMAP-Rule" id="MF_01810"/>
    </source>
</evidence>
<comment type="subunit">
    <text evidence="13">Interacts with the Sec translocase complex via SecD. Specifically interacts with transmembrane segments of nascent integral membrane proteins during membrane integration.</text>
</comment>
<protein>
    <recommendedName>
        <fullName evidence="3 13">Membrane protein insertase YidC</fullName>
    </recommendedName>
    <alternativeName>
        <fullName evidence="12 13">Foldase YidC</fullName>
    </alternativeName>
    <alternativeName>
        <fullName evidence="11 13">Membrane integrase YidC</fullName>
    </alternativeName>
    <alternativeName>
        <fullName evidence="13">Membrane protein YidC</fullName>
    </alternativeName>
</protein>
<organism evidence="16 17">
    <name type="scientific">Adhaeribacter terreus</name>
    <dbReference type="NCBI Taxonomy" id="529703"/>
    <lineage>
        <taxon>Bacteria</taxon>
        <taxon>Pseudomonadati</taxon>
        <taxon>Bacteroidota</taxon>
        <taxon>Cytophagia</taxon>
        <taxon>Cytophagales</taxon>
        <taxon>Hymenobacteraceae</taxon>
        <taxon>Adhaeribacter</taxon>
    </lineage>
</organism>
<evidence type="ECO:0000256" key="8">
    <source>
        <dbReference type="ARBA" id="ARBA00022989"/>
    </source>
</evidence>
<evidence type="ECO:0000256" key="7">
    <source>
        <dbReference type="ARBA" id="ARBA00022927"/>
    </source>
</evidence>
<keyword evidence="7 13" id="KW-0653">Protein transport</keyword>
<gene>
    <name evidence="13 16" type="primary">yidC</name>
    <name evidence="16" type="ORF">ACFPIB_07375</name>
</gene>
<evidence type="ECO:0000313" key="17">
    <source>
        <dbReference type="Proteomes" id="UP001596161"/>
    </source>
</evidence>
<feature type="domain" description="Membrane insertase YidC/Oxa/ALB C-terminal" evidence="14">
    <location>
        <begin position="365"/>
        <end position="558"/>
    </location>
</feature>
<name>A0ABW0EB41_9BACT</name>
<dbReference type="InterPro" id="IPR019998">
    <property type="entry name" value="Membr_insert_YidC"/>
</dbReference>
<evidence type="ECO:0000313" key="16">
    <source>
        <dbReference type="EMBL" id="MFC5270423.1"/>
    </source>
</evidence>
<evidence type="ECO:0000256" key="2">
    <source>
        <dbReference type="ARBA" id="ARBA00010527"/>
    </source>
</evidence>
<keyword evidence="10 13" id="KW-0143">Chaperone</keyword>
<dbReference type="CDD" id="cd20070">
    <property type="entry name" value="5TM_YidC_Alb3"/>
    <property type="match status" value="1"/>
</dbReference>
<evidence type="ECO:0000256" key="10">
    <source>
        <dbReference type="ARBA" id="ARBA00023186"/>
    </source>
</evidence>
<dbReference type="NCBIfam" id="TIGR03592">
    <property type="entry name" value="yidC_oxa1_cterm"/>
    <property type="match status" value="1"/>
</dbReference>
<keyword evidence="17" id="KW-1185">Reference proteome</keyword>
<dbReference type="InterPro" id="IPR028053">
    <property type="entry name" value="Membr_insert_YidC_N"/>
</dbReference>
<reference evidence="17" key="1">
    <citation type="journal article" date="2019" name="Int. J. Syst. Evol. Microbiol.">
        <title>The Global Catalogue of Microorganisms (GCM) 10K type strain sequencing project: providing services to taxonomists for standard genome sequencing and annotation.</title>
        <authorList>
            <consortium name="The Broad Institute Genomics Platform"/>
            <consortium name="The Broad Institute Genome Sequencing Center for Infectious Disease"/>
            <person name="Wu L."/>
            <person name="Ma J."/>
        </authorList>
    </citation>
    <scope>NUCLEOTIDE SEQUENCE [LARGE SCALE GENOMIC DNA]</scope>
    <source>
        <strain evidence="17">KACC 12602</strain>
    </source>
</reference>
<dbReference type="InterPro" id="IPR028055">
    <property type="entry name" value="YidC/Oxa/ALB_C"/>
</dbReference>
<sequence length="610" mass="68543">MDRNQAVGLFLISALLLIYLFVFPPDKDVKPKTETKAQPTATTTATTVQETGAPLDSATMAQQRAALGSFGAAATGEAKTVLLQNENLQVTLATKGGAVEEVLLKNYKTFDKKPLILFDKISSHTDVAFKTRDGKEIKLSDLYFTAGPVNTISAKAGKTQVQTFRATLGEGQYVEQTYSLTDGTFLLGYELTFKGVEQLLAANQPLTFTWKDRLKKLEFDLSQNRNHSSLNFMTMDEDVTKLTGNSTEEEDLQEPVKWIGNKQNFFTAGIIAKNQFENGKFTSSLNEADSTEVKTFASSVSIPQKDALSGAQFTYYFGPNDFSILKHVSDKFEKNLELGWGVFGYINRFVVIPVFHLLEDHIASYGIIIVILVLLIKLILTPLTYKSYLSMAKMKVLKPEIDAIKEKHGDDMQKTQSETMKLYSSVGVNPMSGCIPMVLQIPILFAMFSFFPNSIELRQEAFLWAHDLSTYDVFARLPFTIPFYGSHVSMFTLLMTASTILYTWGNNQVSTMQGPMKFYSYLMPFIFMFIINTMPAGLSFYYFVSNLVTFGQQAVIRKFVDDDKIRMRLEENKTKLKDKKPGGFAARMQEAMRVAAEKEAEKNKQKKAKK</sequence>
<evidence type="ECO:0000259" key="14">
    <source>
        <dbReference type="Pfam" id="PF02096"/>
    </source>
</evidence>
<evidence type="ECO:0000256" key="6">
    <source>
        <dbReference type="ARBA" id="ARBA00022692"/>
    </source>
</evidence>
<evidence type="ECO:0000256" key="9">
    <source>
        <dbReference type="ARBA" id="ARBA00023136"/>
    </source>
</evidence>
<dbReference type="NCBIfam" id="TIGR03593">
    <property type="entry name" value="yidC_nterm"/>
    <property type="match status" value="1"/>
</dbReference>